<sequence>MTERNYALKKLMRNALLEVLGSGMSFSFVELREEIRRRYSDICIDDRKFSTLLYRIRKDMPEIKLENNQYYLDKTRIQKMEDIQKSSIVQTIVEPVHTESIQALSDERNMQENFERWDLTDFIGELNQLVDKAEKYCDRDLCDLALSSQQVISIRRMLDFTKKLKELLREEESGVKLNLAEINALMSISQNG</sequence>
<accession>A0A413FHI3</accession>
<dbReference type="Proteomes" id="UP000283880">
    <property type="component" value="Unassembled WGS sequence"/>
</dbReference>
<evidence type="ECO:0000313" key="1">
    <source>
        <dbReference type="EMBL" id="RGX30460.1"/>
    </source>
</evidence>
<evidence type="ECO:0000313" key="2">
    <source>
        <dbReference type="Proteomes" id="UP000283880"/>
    </source>
</evidence>
<organism evidence="1 2">
    <name type="scientific">Enterocloster asparagiformis</name>
    <dbReference type="NCBI Taxonomy" id="333367"/>
    <lineage>
        <taxon>Bacteria</taxon>
        <taxon>Bacillati</taxon>
        <taxon>Bacillota</taxon>
        <taxon>Clostridia</taxon>
        <taxon>Lachnospirales</taxon>
        <taxon>Lachnospiraceae</taxon>
        <taxon>Enterocloster</taxon>
    </lineage>
</organism>
<gene>
    <name evidence="1" type="ORF">DWV29_08485</name>
</gene>
<dbReference type="EMBL" id="QSBM01000005">
    <property type="protein sequence ID" value="RGX30460.1"/>
    <property type="molecule type" value="Genomic_DNA"/>
</dbReference>
<reference evidence="1 2" key="1">
    <citation type="submission" date="2018-08" db="EMBL/GenBank/DDBJ databases">
        <title>A genome reference for cultivated species of the human gut microbiota.</title>
        <authorList>
            <person name="Zou Y."/>
            <person name="Xue W."/>
            <person name="Luo G."/>
        </authorList>
    </citation>
    <scope>NUCLEOTIDE SEQUENCE [LARGE SCALE GENOMIC DNA]</scope>
    <source>
        <strain evidence="1 2">AF04-15</strain>
    </source>
</reference>
<dbReference type="AlphaFoldDB" id="A0A413FHI3"/>
<protein>
    <submittedName>
        <fullName evidence="1">Uncharacterized protein</fullName>
    </submittedName>
</protein>
<name>A0A413FHI3_9FIRM</name>
<comment type="caution">
    <text evidence="1">The sequence shown here is derived from an EMBL/GenBank/DDBJ whole genome shotgun (WGS) entry which is preliminary data.</text>
</comment>
<proteinExistence type="predicted"/>
<dbReference type="RefSeq" id="WP_007706386.1">
    <property type="nucleotide sequence ID" value="NZ_JAWRJJ010000211.1"/>
</dbReference>